<evidence type="ECO:0000313" key="3">
    <source>
        <dbReference type="Proteomes" id="UP000601435"/>
    </source>
</evidence>
<feature type="non-terminal residue" evidence="2">
    <location>
        <position position="261"/>
    </location>
</feature>
<accession>A0A813C3U3</accession>
<evidence type="ECO:0000313" key="2">
    <source>
        <dbReference type="EMBL" id="CAE7937503.1"/>
    </source>
</evidence>
<reference evidence="2" key="1">
    <citation type="submission" date="2021-02" db="EMBL/GenBank/DDBJ databases">
        <authorList>
            <person name="Dougan E. K."/>
            <person name="Rhodes N."/>
            <person name="Thang M."/>
            <person name="Chan C."/>
        </authorList>
    </citation>
    <scope>NUCLEOTIDE SEQUENCE</scope>
</reference>
<name>A0A813C3U3_9DINO</name>
<proteinExistence type="predicted"/>
<feature type="compositionally biased region" description="Basic residues" evidence="1">
    <location>
        <begin position="95"/>
        <end position="104"/>
    </location>
</feature>
<feature type="non-terminal residue" evidence="2">
    <location>
        <position position="1"/>
    </location>
</feature>
<protein>
    <submittedName>
        <fullName evidence="2">Uncharacterized protein</fullName>
    </submittedName>
</protein>
<dbReference type="Proteomes" id="UP000601435">
    <property type="component" value="Unassembled WGS sequence"/>
</dbReference>
<evidence type="ECO:0000256" key="1">
    <source>
        <dbReference type="SAM" id="MobiDB-lite"/>
    </source>
</evidence>
<dbReference type="EMBL" id="CAJNJA010084598">
    <property type="protein sequence ID" value="CAE7937503.1"/>
    <property type="molecule type" value="Genomic_DNA"/>
</dbReference>
<feature type="region of interest" description="Disordered" evidence="1">
    <location>
        <begin position="88"/>
        <end position="110"/>
    </location>
</feature>
<organism evidence="2 3">
    <name type="scientific">Symbiodinium necroappetens</name>
    <dbReference type="NCBI Taxonomy" id="1628268"/>
    <lineage>
        <taxon>Eukaryota</taxon>
        <taxon>Sar</taxon>
        <taxon>Alveolata</taxon>
        <taxon>Dinophyceae</taxon>
        <taxon>Suessiales</taxon>
        <taxon>Symbiodiniaceae</taxon>
        <taxon>Symbiodinium</taxon>
    </lineage>
</organism>
<comment type="caution">
    <text evidence="2">The sequence shown here is derived from an EMBL/GenBank/DDBJ whole genome shotgun (WGS) entry which is preliminary data.</text>
</comment>
<dbReference type="OrthoDB" id="464016at2759"/>
<dbReference type="AlphaFoldDB" id="A0A813C3U3"/>
<sequence>VLTETDRLLVRNSVAALFAPEGASANEENSVVEEGSMFLEEWMKDYWTAEIQGLSTPEILELACGLREAGLGPGWPLNAILAETDRRLEPQGKLPPRHGLKLRQKGGTGVGRQDSGYLMNMLLGFIDNFSLPGPTFRSIEAMKMAGPVFNAKCRLFRLDPYLSSAPHLSESACTGAAPSFPALTGILVQVSLRFNLEPETMHEVEEVLRSLLSNPEAVKPLPTAYFVAVLSAICSFPIPKELPLRLVSSFLDREQMGQHTV</sequence>
<keyword evidence="3" id="KW-1185">Reference proteome</keyword>
<gene>
    <name evidence="2" type="ORF">SNEC2469_LOCUS32874</name>
</gene>